<dbReference type="GO" id="GO:0044038">
    <property type="term" value="P:cell wall macromolecule biosynthetic process"/>
    <property type="evidence" value="ECO:0007669"/>
    <property type="project" value="TreeGrafter"/>
</dbReference>
<dbReference type="AlphaFoldDB" id="A0A7Y0HBX6"/>
<dbReference type="Proteomes" id="UP000570493">
    <property type="component" value="Unassembled WGS sequence"/>
</dbReference>
<keyword evidence="5 12" id="KW-0808">Transferase</keyword>
<evidence type="ECO:0000256" key="8">
    <source>
        <dbReference type="ARBA" id="ARBA00022985"/>
    </source>
</evidence>
<dbReference type="EC" id="2.7.8.33" evidence="12"/>
<feature type="transmembrane region" description="Helical" evidence="12">
    <location>
        <begin position="292"/>
        <end position="312"/>
    </location>
</feature>
<organism evidence="14 15">
    <name type="scientific">Pseudoalteromonas arctica</name>
    <dbReference type="NCBI Taxonomy" id="394751"/>
    <lineage>
        <taxon>Bacteria</taxon>
        <taxon>Pseudomonadati</taxon>
        <taxon>Pseudomonadota</taxon>
        <taxon>Gammaproteobacteria</taxon>
        <taxon>Alteromonadales</taxon>
        <taxon>Pseudoalteromonadaceae</taxon>
        <taxon>Pseudoalteromonas</taxon>
    </lineage>
</organism>
<dbReference type="Pfam" id="PF00953">
    <property type="entry name" value="Glycos_transf_4"/>
    <property type="match status" value="1"/>
</dbReference>
<dbReference type="GO" id="GO:0009243">
    <property type="term" value="P:O antigen biosynthetic process"/>
    <property type="evidence" value="ECO:0007669"/>
    <property type="project" value="UniProtKB-UniRule"/>
</dbReference>
<evidence type="ECO:0000256" key="11">
    <source>
        <dbReference type="ARBA" id="ARBA00023211"/>
    </source>
</evidence>
<dbReference type="GO" id="GO:0016757">
    <property type="term" value="F:glycosyltransferase activity"/>
    <property type="evidence" value="ECO:0007669"/>
    <property type="project" value="UniProtKB-KW"/>
</dbReference>
<dbReference type="UniPathway" id="UPA00281"/>
<evidence type="ECO:0000256" key="5">
    <source>
        <dbReference type="ARBA" id="ARBA00022679"/>
    </source>
</evidence>
<comment type="cofactor">
    <cofactor evidence="12">
        <name>Mn(2+)</name>
        <dbReference type="ChEBI" id="CHEBI:29035"/>
    </cofactor>
</comment>
<evidence type="ECO:0000256" key="7">
    <source>
        <dbReference type="ARBA" id="ARBA00022842"/>
    </source>
</evidence>
<keyword evidence="13" id="KW-0479">Metal-binding</keyword>
<protein>
    <recommendedName>
        <fullName evidence="12">Undecaprenyl-phosphate alpha-N-acetylglucosaminyl 1-phosphate transferase</fullName>
        <ecNumber evidence="12">2.7.8.33</ecNumber>
    </recommendedName>
    <alternativeName>
        <fullName evidence="12">UDP-GlcNAc:undecaprenyl-phosphate GlcNAc-1-phosphate transferase</fullName>
    </alternativeName>
    <alternativeName>
        <fullName evidence="12">Undecaprenyl-phosphate GlcNAc-1-phosphate transferase</fullName>
    </alternativeName>
</protein>
<dbReference type="PANTHER" id="PTHR22926:SF3">
    <property type="entry name" value="UNDECAPRENYL-PHOSPHATE ALPHA-N-ACETYLGLUCOSAMINYL 1-PHOSPHATE TRANSFERASE"/>
    <property type="match status" value="1"/>
</dbReference>
<dbReference type="GO" id="GO:0071555">
    <property type="term" value="P:cell wall organization"/>
    <property type="evidence" value="ECO:0007669"/>
    <property type="project" value="TreeGrafter"/>
</dbReference>
<dbReference type="GO" id="GO:0000287">
    <property type="term" value="F:magnesium ion binding"/>
    <property type="evidence" value="ECO:0007669"/>
    <property type="project" value="InterPro"/>
</dbReference>
<feature type="transmembrane region" description="Helical" evidence="12">
    <location>
        <begin position="239"/>
        <end position="261"/>
    </location>
</feature>
<keyword evidence="11 12" id="KW-0464">Manganese</keyword>
<feature type="transmembrane region" description="Helical" evidence="12">
    <location>
        <begin position="318"/>
        <end position="335"/>
    </location>
</feature>
<feature type="transmembrane region" description="Helical" evidence="12">
    <location>
        <begin position="126"/>
        <end position="144"/>
    </location>
</feature>
<evidence type="ECO:0000256" key="9">
    <source>
        <dbReference type="ARBA" id="ARBA00022989"/>
    </source>
</evidence>
<feature type="transmembrane region" description="Helical" evidence="12">
    <location>
        <begin position="6"/>
        <end position="28"/>
    </location>
</feature>
<keyword evidence="4 12" id="KW-0328">Glycosyltransferase</keyword>
<comment type="caution">
    <text evidence="14">The sequence shown here is derived from an EMBL/GenBank/DDBJ whole genome shotgun (WGS) entry which is preliminary data.</text>
</comment>
<proteinExistence type="inferred from homology"/>
<comment type="function">
    <text evidence="12">Catalyzes the transfer of the GlcNAc-1-phosphate moiety from UDP-GlcNAc onto the carrier lipid undecaprenyl phosphate (C55-P), yielding GlcNAc-pyrophosphoryl-undecaprenyl (GlcNAc-PP-C55).</text>
</comment>
<evidence type="ECO:0000313" key="14">
    <source>
        <dbReference type="EMBL" id="NMM42020.1"/>
    </source>
</evidence>
<keyword evidence="6 12" id="KW-0812">Transmembrane</keyword>
<dbReference type="HAMAP" id="MF_02030">
    <property type="entry name" value="WecA_Gammaproteo"/>
    <property type="match status" value="1"/>
</dbReference>
<dbReference type="InterPro" id="IPR000715">
    <property type="entry name" value="Glycosyl_transferase_4"/>
</dbReference>
<reference evidence="14" key="1">
    <citation type="submission" date="2020-04" db="EMBL/GenBank/DDBJ databases">
        <title>Genome Sequencing for Pseudoaltermonas arctica.</title>
        <authorList>
            <person name="Elkins N.S."/>
        </authorList>
    </citation>
    <scope>NUCLEOTIDE SEQUENCE [LARGE SCALE GENOMIC DNA]</scope>
    <source>
        <strain evidence="14">NEC-BIFX-2020_0012</strain>
    </source>
</reference>
<evidence type="ECO:0000256" key="2">
    <source>
        <dbReference type="ARBA" id="ARBA00022475"/>
    </source>
</evidence>
<comment type="subcellular location">
    <subcellularLocation>
        <location evidence="12">Cell inner membrane</location>
        <topology evidence="12">Multi-pass membrane protein</topology>
    </subcellularLocation>
    <subcellularLocation>
        <location evidence="1">Cell membrane</location>
        <topology evidence="1">Multi-pass membrane protein</topology>
    </subcellularLocation>
</comment>
<keyword evidence="7 12" id="KW-0460">Magnesium</keyword>
<evidence type="ECO:0000256" key="3">
    <source>
        <dbReference type="ARBA" id="ARBA00022519"/>
    </source>
</evidence>
<evidence type="ECO:0000256" key="12">
    <source>
        <dbReference type="HAMAP-Rule" id="MF_02030"/>
    </source>
</evidence>
<dbReference type="EMBL" id="JABBMT010000027">
    <property type="protein sequence ID" value="NMM42020.1"/>
    <property type="molecule type" value="Genomic_DNA"/>
</dbReference>
<dbReference type="CDD" id="cd06853">
    <property type="entry name" value="GT_WecA_like"/>
    <property type="match status" value="1"/>
</dbReference>
<dbReference type="PANTHER" id="PTHR22926">
    <property type="entry name" value="PHOSPHO-N-ACETYLMURAMOYL-PENTAPEPTIDE-TRANSFERASE"/>
    <property type="match status" value="1"/>
</dbReference>
<keyword evidence="8 12" id="KW-0448">Lipopolysaccharide biosynthesis</keyword>
<keyword evidence="2 12" id="KW-1003">Cell membrane</keyword>
<comment type="cofactor">
    <cofactor evidence="12 13">
        <name>Mg(2+)</name>
        <dbReference type="ChEBI" id="CHEBI:18420"/>
    </cofactor>
</comment>
<gene>
    <name evidence="12 14" type="primary">wecA</name>
    <name evidence="14" type="ORF">HHO47_14640</name>
</gene>
<dbReference type="RefSeq" id="WP_169020963.1">
    <property type="nucleotide sequence ID" value="NZ_JABBMT010000027.1"/>
</dbReference>
<dbReference type="GO" id="GO:0009276">
    <property type="term" value="C:Gram-negative-bacterium-type cell wall"/>
    <property type="evidence" value="ECO:0007669"/>
    <property type="project" value="InterPro"/>
</dbReference>
<evidence type="ECO:0000256" key="4">
    <source>
        <dbReference type="ARBA" id="ARBA00022676"/>
    </source>
</evidence>
<name>A0A7Y0HBX6_9GAMM</name>
<evidence type="ECO:0000313" key="15">
    <source>
        <dbReference type="Proteomes" id="UP000570493"/>
    </source>
</evidence>
<dbReference type="GO" id="GO:0036380">
    <property type="term" value="F:UDP-N-acetylglucosamine-undecaprenyl-phosphate N-acetylglucosaminephosphotransferase activity"/>
    <property type="evidence" value="ECO:0007669"/>
    <property type="project" value="UniProtKB-UniRule"/>
</dbReference>
<keyword evidence="3 12" id="KW-0997">Cell inner membrane</keyword>
<evidence type="ECO:0000256" key="10">
    <source>
        <dbReference type="ARBA" id="ARBA00023136"/>
    </source>
</evidence>
<feature type="binding site" evidence="13">
    <location>
        <position position="148"/>
    </location>
    <ligand>
        <name>Mg(2+)</name>
        <dbReference type="ChEBI" id="CHEBI:18420"/>
    </ligand>
</feature>
<sequence>MYSPVLVALVSTYISILLLNSFAVKLGLVDRPCTRKLHKGEVPLVGGMSVFFGVVTSLILCSDLNQVVILFVISAGIIVFIGVLDDKYDLSVRSRLIGQFLVGSILIFALGDYITNLGDLFSLGQINIKQFGVVFTLIAILAAINAYNMIDGIDGLLGALAIVSFTGIAVLGYENMHFSSYISIIFIASLLPFFLANLGVYPFKKLKIFMGDAGSMLIGLAIIWALVYSSQKTSLGEPIVRPVFALYVVAIPLMDMVAIMFRRISKGQSPFKPDRDHIHHIFMKAGFSSRQALAFITFSALFILSIGIYGEVTQMKELYLLIIIASLFLLYAFVIKRAWTVIKFFKLIQKGVI</sequence>
<feature type="transmembrane region" description="Helical" evidence="12">
    <location>
        <begin position="179"/>
        <end position="201"/>
    </location>
</feature>
<keyword evidence="10 12" id="KW-0472">Membrane</keyword>
<evidence type="ECO:0000256" key="6">
    <source>
        <dbReference type="ARBA" id="ARBA00022692"/>
    </source>
</evidence>
<keyword evidence="15" id="KW-1185">Reference proteome</keyword>
<dbReference type="PROSITE" id="PS01348">
    <property type="entry name" value="MRAY_2"/>
    <property type="match status" value="1"/>
</dbReference>
<accession>A0A7Y0HBX6</accession>
<feature type="transmembrane region" description="Helical" evidence="12">
    <location>
        <begin position="208"/>
        <end position="227"/>
    </location>
</feature>
<feature type="transmembrane region" description="Helical" evidence="12">
    <location>
        <begin position="96"/>
        <end position="114"/>
    </location>
</feature>
<dbReference type="GO" id="GO:0030145">
    <property type="term" value="F:manganese ion binding"/>
    <property type="evidence" value="ECO:0007669"/>
    <property type="project" value="InterPro"/>
</dbReference>
<dbReference type="NCBIfam" id="TIGR02380">
    <property type="entry name" value="ECA_wecA"/>
    <property type="match status" value="1"/>
</dbReference>
<comment type="similarity">
    <text evidence="12">Belongs to the glycosyltransferase 4 family. WecA subfamily.</text>
</comment>
<feature type="transmembrane region" description="Helical" evidence="12">
    <location>
        <begin position="66"/>
        <end position="84"/>
    </location>
</feature>
<feature type="transmembrane region" description="Helical" evidence="12">
    <location>
        <begin position="156"/>
        <end position="173"/>
    </location>
</feature>
<dbReference type="InterPro" id="IPR012750">
    <property type="entry name" value="ECA_WecA-rel"/>
</dbReference>
<comment type="pathway">
    <text evidence="12">Bacterial outer membrane biogenesis; LPS O-antigen biosynthesis.</text>
</comment>
<keyword evidence="9 12" id="KW-1133">Transmembrane helix</keyword>
<comment type="catalytic activity">
    <reaction evidence="12">
        <text>di-trans,octa-cis-undecaprenyl phosphate + UDP-N-acetyl-alpha-D-glucosamine = N-acetyl-alpha-D-glucosaminyl-di-trans,octa-cis-undecaprenyl diphosphate + UMP</text>
        <dbReference type="Rhea" id="RHEA:28090"/>
        <dbReference type="ChEBI" id="CHEBI:57705"/>
        <dbReference type="ChEBI" id="CHEBI:57865"/>
        <dbReference type="ChEBI" id="CHEBI:60392"/>
        <dbReference type="ChEBI" id="CHEBI:62959"/>
        <dbReference type="EC" id="2.7.8.33"/>
    </reaction>
</comment>
<dbReference type="InterPro" id="IPR018480">
    <property type="entry name" value="PNAcMuramoyl-5peptid_Trfase_CS"/>
</dbReference>
<evidence type="ECO:0000256" key="13">
    <source>
        <dbReference type="PIRSR" id="PIRSR600715-1"/>
    </source>
</evidence>
<dbReference type="GO" id="GO:0005886">
    <property type="term" value="C:plasma membrane"/>
    <property type="evidence" value="ECO:0007669"/>
    <property type="project" value="UniProtKB-SubCell"/>
</dbReference>
<feature type="binding site" evidence="13">
    <location>
        <position position="212"/>
    </location>
    <ligand>
        <name>Mg(2+)</name>
        <dbReference type="ChEBI" id="CHEBI:18420"/>
    </ligand>
</feature>
<evidence type="ECO:0000256" key="1">
    <source>
        <dbReference type="ARBA" id="ARBA00004651"/>
    </source>
</evidence>
<feature type="transmembrane region" description="Helical" evidence="12">
    <location>
        <begin position="40"/>
        <end position="60"/>
    </location>
</feature>